<dbReference type="AlphaFoldDB" id="A0A7T2YUH5"/>
<evidence type="ECO:0000313" key="2">
    <source>
        <dbReference type="Proteomes" id="UP000595064"/>
    </source>
</evidence>
<reference evidence="1 2" key="1">
    <citation type="submission" date="2020-12" db="EMBL/GenBank/DDBJ databases">
        <title>FDA dAtabase for Regulatory Grade micrObial Sequences (FDA-ARGOS): Supporting development and validation of Infectious Disease Dx tests.</title>
        <authorList>
            <person name="Sproer C."/>
            <person name="Gronow S."/>
            <person name="Severitt S."/>
            <person name="Schroder I."/>
            <person name="Tallon L."/>
            <person name="Sadzewicz L."/>
            <person name="Zhao X."/>
            <person name="Boylan J."/>
            <person name="Ott S."/>
            <person name="Bowen H."/>
            <person name="Vavikolanu K."/>
            <person name="Mehta A."/>
            <person name="Aluvathingal J."/>
            <person name="Nadendla S."/>
            <person name="Lowell S."/>
            <person name="Myers T."/>
            <person name="Yan Y."/>
            <person name="Sichtig H."/>
        </authorList>
    </citation>
    <scope>NUCLEOTIDE SEQUENCE [LARGE SCALE GENOMIC DNA]</scope>
    <source>
        <strain evidence="1 2">FDAARGOS_890</strain>
    </source>
</reference>
<evidence type="ECO:0000313" key="1">
    <source>
        <dbReference type="EMBL" id="QPS81850.1"/>
    </source>
</evidence>
<gene>
    <name evidence="1" type="ORF">I6G47_01850</name>
</gene>
<organism evidence="1 2">
    <name type="scientific">Delftia lacustris</name>
    <dbReference type="NCBI Taxonomy" id="558537"/>
    <lineage>
        <taxon>Bacteria</taxon>
        <taxon>Pseudomonadati</taxon>
        <taxon>Pseudomonadota</taxon>
        <taxon>Betaproteobacteria</taxon>
        <taxon>Burkholderiales</taxon>
        <taxon>Comamonadaceae</taxon>
        <taxon>Delftia</taxon>
    </lineage>
</organism>
<dbReference type="RefSeq" id="WP_133073538.1">
    <property type="nucleotide sequence ID" value="NZ_CP065748.1"/>
</dbReference>
<proteinExistence type="predicted"/>
<keyword evidence="2" id="KW-1185">Reference proteome</keyword>
<accession>A0A7T2YUH5</accession>
<sequence>MTTLENSGIFSRAFVIFPIRKTEPHQRIKSMEPEKVSQKDKRLRNLTRESFSKCKQLFIQPVRFLQSISVSHGTGLRHPTDAFIMKMHQSSRIIDFFKQEFLLNPSFDAQHPRPPR</sequence>
<dbReference type="Proteomes" id="UP000595064">
    <property type="component" value="Chromosome"/>
</dbReference>
<protein>
    <submittedName>
        <fullName evidence="1">Uncharacterized protein</fullName>
    </submittedName>
</protein>
<name>A0A7T2YUH5_9BURK</name>
<dbReference type="KEGG" id="dla:I6G47_01850"/>
<dbReference type="EMBL" id="CP065748">
    <property type="protein sequence ID" value="QPS81850.1"/>
    <property type="molecule type" value="Genomic_DNA"/>
</dbReference>